<dbReference type="Pfam" id="PF00135">
    <property type="entry name" value="COesterase"/>
    <property type="match status" value="2"/>
</dbReference>
<dbReference type="PROSITE" id="PS00122">
    <property type="entry name" value="CARBOXYLESTERASE_B_1"/>
    <property type="match status" value="1"/>
</dbReference>
<evidence type="ECO:0000259" key="5">
    <source>
        <dbReference type="Pfam" id="PF00135"/>
    </source>
</evidence>
<dbReference type="SUPFAM" id="SSF53474">
    <property type="entry name" value="alpha/beta-Hydrolases"/>
    <property type="match status" value="1"/>
</dbReference>
<feature type="chain" id="PRO_5015369479" description="Carboxylic ester hydrolase" evidence="4">
    <location>
        <begin position="24"/>
        <end position="543"/>
    </location>
</feature>
<dbReference type="EMBL" id="NHRY01000266">
    <property type="protein sequence ID" value="PPQ26784.1"/>
    <property type="molecule type" value="Genomic_DNA"/>
</dbReference>
<dbReference type="InterPro" id="IPR019826">
    <property type="entry name" value="Carboxylesterase_B_AS"/>
</dbReference>
<dbReference type="PANTHER" id="PTHR11559">
    <property type="entry name" value="CARBOXYLESTERASE"/>
    <property type="match status" value="1"/>
</dbReference>
<keyword evidence="4" id="KW-0732">Signal</keyword>
<accession>A0A2S6MWP1</accession>
<evidence type="ECO:0000256" key="1">
    <source>
        <dbReference type="ARBA" id="ARBA00005964"/>
    </source>
</evidence>
<dbReference type="Gene3D" id="3.40.50.1820">
    <property type="entry name" value="alpha/beta hydrolase"/>
    <property type="match status" value="1"/>
</dbReference>
<evidence type="ECO:0000256" key="2">
    <source>
        <dbReference type="ARBA" id="ARBA00022801"/>
    </source>
</evidence>
<dbReference type="PRINTS" id="PR00878">
    <property type="entry name" value="CHOLNESTRASE"/>
</dbReference>
<dbReference type="GO" id="GO:0004104">
    <property type="term" value="F:cholinesterase activity"/>
    <property type="evidence" value="ECO:0007669"/>
    <property type="project" value="InterPro"/>
</dbReference>
<feature type="signal peptide" evidence="4">
    <location>
        <begin position="1"/>
        <end position="23"/>
    </location>
</feature>
<organism evidence="6 7">
    <name type="scientific">Rhodopila globiformis</name>
    <name type="common">Rhodopseudomonas globiformis</name>
    <dbReference type="NCBI Taxonomy" id="1071"/>
    <lineage>
        <taxon>Bacteria</taxon>
        <taxon>Pseudomonadati</taxon>
        <taxon>Pseudomonadota</taxon>
        <taxon>Alphaproteobacteria</taxon>
        <taxon>Acetobacterales</taxon>
        <taxon>Acetobacteraceae</taxon>
        <taxon>Rhodopila</taxon>
    </lineage>
</organism>
<feature type="domain" description="Carboxylesterase type B" evidence="5">
    <location>
        <begin position="421"/>
        <end position="522"/>
    </location>
</feature>
<dbReference type="Proteomes" id="UP000239724">
    <property type="component" value="Unassembled WGS sequence"/>
</dbReference>
<reference evidence="6 7" key="1">
    <citation type="journal article" date="2018" name="Arch. Microbiol.">
        <title>New insights into the metabolic potential of the phototrophic purple bacterium Rhodopila globiformis DSM 161(T) from its draft genome sequence and evidence for a vanadium-dependent nitrogenase.</title>
        <authorList>
            <person name="Imhoff J.F."/>
            <person name="Rahn T."/>
            <person name="Kunzel S."/>
            <person name="Neulinger S.C."/>
        </authorList>
    </citation>
    <scope>NUCLEOTIDE SEQUENCE [LARGE SCALE GENOMIC DNA]</scope>
    <source>
        <strain evidence="6 7">DSM 161</strain>
    </source>
</reference>
<feature type="domain" description="Carboxylesterase type B" evidence="5">
    <location>
        <begin position="39"/>
        <end position="362"/>
    </location>
</feature>
<dbReference type="InterPro" id="IPR002018">
    <property type="entry name" value="CarbesteraseB"/>
</dbReference>
<sequence>MPAGRRRLLGLAAAALSAGPVLGAPAMKGKKPAPPPNIVTETHRGKVRGALEDGIKVFKGIPYAASTAGLNRFHPPKPAKNWTGVRDAIAYGPMCPQLPAARASYAASWTTDKEASEDCLVLNVWTPALYDQRKRPVMVWLHGGGFSAGSGSRNVYDGTRLCQRGDVVVVTVNHRLNVFGFLYLGRLGSSEYAESGNAGMLDLIAALHWVHENIMAFGGDPANVTIFGQSGGGAKVSTLLAMPQARGLFHKAIVQSGSHLEGLTPAEATKHALAFLSAVDVKPTELQRLARLPPDKLVAGLKTVMQAPGPKPNYSPVVDGIVLPKGPWQPDAPAVSAAIPMIVGTTGTETTTLLASHAPEDFHMDEATLTRRLGAWIPEKEIPVIVAGFRRIMPSASPSGLYFAITADRRVRQQAWAQAERKAAQGGAPVWLYELDWKTPVDGGKWGSPHLLDVPLVFDNVARSASLVGTGPEPQILADQMSATWIAFARNGSPDNGAIPKWPPFSSATRATMVFDRESRVMDDFRGDERRLLASLPLVKVVR</sequence>
<keyword evidence="7" id="KW-1185">Reference proteome</keyword>
<evidence type="ECO:0000313" key="6">
    <source>
        <dbReference type="EMBL" id="PPQ26784.1"/>
    </source>
</evidence>
<dbReference type="InterPro" id="IPR029058">
    <property type="entry name" value="AB_hydrolase_fold"/>
</dbReference>
<dbReference type="AlphaFoldDB" id="A0A2S6MWP1"/>
<protein>
    <recommendedName>
        <fullName evidence="4">Carboxylic ester hydrolase</fullName>
        <ecNumber evidence="4">3.1.1.-</ecNumber>
    </recommendedName>
</protein>
<comment type="similarity">
    <text evidence="1 4">Belongs to the type-B carboxylesterase/lipase family.</text>
</comment>
<dbReference type="OrthoDB" id="9775851at2"/>
<evidence type="ECO:0000313" key="7">
    <source>
        <dbReference type="Proteomes" id="UP000239724"/>
    </source>
</evidence>
<feature type="active site" description="Charge relay system" evidence="3">
    <location>
        <position position="450"/>
    </location>
</feature>
<feature type="active site" description="Acyl-ester intermediate" evidence="3">
    <location>
        <position position="230"/>
    </location>
</feature>
<dbReference type="EC" id="3.1.1.-" evidence="4"/>
<dbReference type="InterPro" id="IPR000997">
    <property type="entry name" value="Cholinesterase"/>
</dbReference>
<dbReference type="InterPro" id="IPR050309">
    <property type="entry name" value="Type-B_Carboxylest/Lipase"/>
</dbReference>
<gene>
    <name evidence="6" type="ORF">CCS01_29060</name>
</gene>
<name>A0A2S6MWP1_RHOGL</name>
<dbReference type="PROSITE" id="PS51318">
    <property type="entry name" value="TAT"/>
    <property type="match status" value="1"/>
</dbReference>
<evidence type="ECO:0000256" key="4">
    <source>
        <dbReference type="RuleBase" id="RU361235"/>
    </source>
</evidence>
<proteinExistence type="inferred from homology"/>
<evidence type="ECO:0000256" key="3">
    <source>
        <dbReference type="PIRSR" id="PIRSR600997-1"/>
    </source>
</evidence>
<comment type="caution">
    <text evidence="6">The sequence shown here is derived from an EMBL/GenBank/DDBJ whole genome shotgun (WGS) entry which is preliminary data.</text>
</comment>
<dbReference type="InterPro" id="IPR006311">
    <property type="entry name" value="TAT_signal"/>
</dbReference>
<keyword evidence="2 4" id="KW-0378">Hydrolase</keyword>
<feature type="active site" description="Charge relay system" evidence="3">
    <location>
        <position position="349"/>
    </location>
</feature>